<reference evidence="1 2" key="1">
    <citation type="submission" date="2019-05" db="EMBL/GenBank/DDBJ databases">
        <title>Another draft genome of Portunus trituberculatus and its Hox gene families provides insights of decapod evolution.</title>
        <authorList>
            <person name="Jeong J.-H."/>
            <person name="Song I."/>
            <person name="Kim S."/>
            <person name="Choi T."/>
            <person name="Kim D."/>
            <person name="Ryu S."/>
            <person name="Kim W."/>
        </authorList>
    </citation>
    <scope>NUCLEOTIDE SEQUENCE [LARGE SCALE GENOMIC DNA]</scope>
    <source>
        <tissue evidence="1">Muscle</tissue>
    </source>
</reference>
<dbReference type="EMBL" id="VSRR010057095">
    <property type="protein sequence ID" value="MPC81486.1"/>
    <property type="molecule type" value="Genomic_DNA"/>
</dbReference>
<dbReference type="AlphaFoldDB" id="A0A5B7IHH0"/>
<organism evidence="1 2">
    <name type="scientific">Portunus trituberculatus</name>
    <name type="common">Swimming crab</name>
    <name type="synonym">Neptunus trituberculatus</name>
    <dbReference type="NCBI Taxonomy" id="210409"/>
    <lineage>
        <taxon>Eukaryota</taxon>
        <taxon>Metazoa</taxon>
        <taxon>Ecdysozoa</taxon>
        <taxon>Arthropoda</taxon>
        <taxon>Crustacea</taxon>
        <taxon>Multicrustacea</taxon>
        <taxon>Malacostraca</taxon>
        <taxon>Eumalacostraca</taxon>
        <taxon>Eucarida</taxon>
        <taxon>Decapoda</taxon>
        <taxon>Pleocyemata</taxon>
        <taxon>Brachyura</taxon>
        <taxon>Eubrachyura</taxon>
        <taxon>Portunoidea</taxon>
        <taxon>Portunidae</taxon>
        <taxon>Portuninae</taxon>
        <taxon>Portunus</taxon>
    </lineage>
</organism>
<sequence length="75" mass="8790">MDRREGKQQHSLGEQEGSVVFFFSAVRTFLRHASRSQWHHLTREQYDEKEGKLAEEEAIQVKGKTVTMVLKKEKS</sequence>
<comment type="caution">
    <text evidence="1">The sequence shown here is derived from an EMBL/GenBank/DDBJ whole genome shotgun (WGS) entry which is preliminary data.</text>
</comment>
<dbReference type="Proteomes" id="UP000324222">
    <property type="component" value="Unassembled WGS sequence"/>
</dbReference>
<name>A0A5B7IHH0_PORTR</name>
<evidence type="ECO:0000313" key="2">
    <source>
        <dbReference type="Proteomes" id="UP000324222"/>
    </source>
</evidence>
<gene>
    <name evidence="1" type="ORF">E2C01_076103</name>
</gene>
<proteinExistence type="predicted"/>
<evidence type="ECO:0000313" key="1">
    <source>
        <dbReference type="EMBL" id="MPC81486.1"/>
    </source>
</evidence>
<accession>A0A5B7IHH0</accession>
<protein>
    <submittedName>
        <fullName evidence="1">Uncharacterized protein</fullName>
    </submittedName>
</protein>
<keyword evidence="2" id="KW-1185">Reference proteome</keyword>